<dbReference type="RefSeq" id="XP_009025943.1">
    <property type="nucleotide sequence ID" value="XM_009027695.1"/>
</dbReference>
<dbReference type="HOGENOM" id="CLU_687494_0_0_1"/>
<dbReference type="AlphaFoldDB" id="T1FDS2"/>
<dbReference type="EnsemblMetazoa" id="HelroT178814">
    <property type="protein sequence ID" value="HelroP178814"/>
    <property type="gene ID" value="HelroG178814"/>
</dbReference>
<dbReference type="CTD" id="20206971"/>
<dbReference type="KEGG" id="hro:HELRODRAFT_178814"/>
<protein>
    <recommendedName>
        <fullName evidence="4">EGF-like domain-containing protein</fullName>
    </recommendedName>
</protein>
<dbReference type="EMBL" id="AMQM01006560">
    <property type="status" value="NOT_ANNOTATED_CDS"/>
    <property type="molecule type" value="Genomic_DNA"/>
</dbReference>
<gene>
    <name evidence="2" type="primary">20206971</name>
    <name evidence="1" type="ORF">HELRODRAFT_178814</name>
</gene>
<sequence length="401" mass="44409">MTVDMDYPFHIYITDWTLRRITRSVFDPSGANLPTSSVFFEGFDGLTGLVVRNRGSSYAPSGSCKGSDESICFTSSKFVCKSKFLDQTSQKCSLSKNFVAIADLNSIKFMNLDLVAPASEINHVMTVVQGDSYMANIAALAYYNDSLIYFNIFDNTFNSLNLVTFLTTPIYRVNHIVESMLQHDNVLYWSDSNYGLICYLSLLNPSSGHKILRQKLSKPRDLAILRGELYWTEWGKSPKVAKIALPESASSVKETVIVIPSPLANLSLTWPNGLVFDGATDAIPPAMVETQLTDDITHIYDIGFINQNIFYTDMLTGSLNVIPLDTGRSSVVIDNLIRPSQFVIRYTTSPSNYCNPVVKNKVCGSDPNIACKSILGSMVECSCVDQVNYVYVKSSKACACK</sequence>
<dbReference type="InterPro" id="IPR050778">
    <property type="entry name" value="Cueball_EGF_LRP_Nidogen"/>
</dbReference>
<dbReference type="eggNOG" id="KOG1215">
    <property type="taxonomic scope" value="Eukaryota"/>
</dbReference>
<proteinExistence type="predicted"/>
<keyword evidence="3" id="KW-1185">Reference proteome</keyword>
<name>T1FDS2_HELRO</name>
<evidence type="ECO:0000313" key="3">
    <source>
        <dbReference type="Proteomes" id="UP000015101"/>
    </source>
</evidence>
<dbReference type="Proteomes" id="UP000015101">
    <property type="component" value="Unassembled WGS sequence"/>
</dbReference>
<evidence type="ECO:0000313" key="1">
    <source>
        <dbReference type="EMBL" id="ESN95899.1"/>
    </source>
</evidence>
<evidence type="ECO:0000313" key="2">
    <source>
        <dbReference type="EnsemblMetazoa" id="HelroP178814"/>
    </source>
</evidence>
<dbReference type="GeneID" id="20206971"/>
<dbReference type="SUPFAM" id="SSF63825">
    <property type="entry name" value="YWTD domain"/>
    <property type="match status" value="1"/>
</dbReference>
<evidence type="ECO:0008006" key="4">
    <source>
        <dbReference type="Google" id="ProtNLM"/>
    </source>
</evidence>
<reference evidence="3" key="1">
    <citation type="submission" date="2012-12" db="EMBL/GenBank/DDBJ databases">
        <authorList>
            <person name="Hellsten U."/>
            <person name="Grimwood J."/>
            <person name="Chapman J.A."/>
            <person name="Shapiro H."/>
            <person name="Aerts A."/>
            <person name="Otillar R.P."/>
            <person name="Terry A.Y."/>
            <person name="Boore J.L."/>
            <person name="Simakov O."/>
            <person name="Marletaz F."/>
            <person name="Cho S.-J."/>
            <person name="Edsinger-Gonzales E."/>
            <person name="Havlak P."/>
            <person name="Kuo D.-H."/>
            <person name="Larsson T."/>
            <person name="Lv J."/>
            <person name="Arendt D."/>
            <person name="Savage R."/>
            <person name="Osoegawa K."/>
            <person name="de Jong P."/>
            <person name="Lindberg D.R."/>
            <person name="Seaver E.C."/>
            <person name="Weisblat D.A."/>
            <person name="Putnam N.H."/>
            <person name="Grigoriev I.V."/>
            <person name="Rokhsar D.S."/>
        </authorList>
    </citation>
    <scope>NUCLEOTIDE SEQUENCE</scope>
</reference>
<dbReference type="InterPro" id="IPR011042">
    <property type="entry name" value="6-blade_b-propeller_TolB-like"/>
</dbReference>
<dbReference type="EMBL" id="KB097496">
    <property type="protein sequence ID" value="ESN95899.1"/>
    <property type="molecule type" value="Genomic_DNA"/>
</dbReference>
<reference evidence="2" key="3">
    <citation type="submission" date="2015-06" db="UniProtKB">
        <authorList>
            <consortium name="EnsemblMetazoa"/>
        </authorList>
    </citation>
    <scope>IDENTIFICATION</scope>
</reference>
<organism evidence="2 3">
    <name type="scientific">Helobdella robusta</name>
    <name type="common">Californian leech</name>
    <dbReference type="NCBI Taxonomy" id="6412"/>
    <lineage>
        <taxon>Eukaryota</taxon>
        <taxon>Metazoa</taxon>
        <taxon>Spiralia</taxon>
        <taxon>Lophotrochozoa</taxon>
        <taxon>Annelida</taxon>
        <taxon>Clitellata</taxon>
        <taxon>Hirudinea</taxon>
        <taxon>Rhynchobdellida</taxon>
        <taxon>Glossiphoniidae</taxon>
        <taxon>Helobdella</taxon>
    </lineage>
</organism>
<dbReference type="STRING" id="6412.T1FDS2"/>
<accession>T1FDS2</accession>
<dbReference type="PANTHER" id="PTHR46513">
    <property type="entry name" value="VITELLOGENIN RECEPTOR-LIKE PROTEIN-RELATED-RELATED"/>
    <property type="match status" value="1"/>
</dbReference>
<dbReference type="InParanoid" id="T1FDS2"/>
<dbReference type="Gene3D" id="2.120.10.30">
    <property type="entry name" value="TolB, C-terminal domain"/>
    <property type="match status" value="1"/>
</dbReference>
<reference evidence="1 3" key="2">
    <citation type="journal article" date="2013" name="Nature">
        <title>Insights into bilaterian evolution from three spiralian genomes.</title>
        <authorList>
            <person name="Simakov O."/>
            <person name="Marletaz F."/>
            <person name="Cho S.J."/>
            <person name="Edsinger-Gonzales E."/>
            <person name="Havlak P."/>
            <person name="Hellsten U."/>
            <person name="Kuo D.H."/>
            <person name="Larsson T."/>
            <person name="Lv J."/>
            <person name="Arendt D."/>
            <person name="Savage R."/>
            <person name="Osoegawa K."/>
            <person name="de Jong P."/>
            <person name="Grimwood J."/>
            <person name="Chapman J.A."/>
            <person name="Shapiro H."/>
            <person name="Aerts A."/>
            <person name="Otillar R.P."/>
            <person name="Terry A.Y."/>
            <person name="Boore J.L."/>
            <person name="Grigoriev I.V."/>
            <person name="Lindberg D.R."/>
            <person name="Seaver E.C."/>
            <person name="Weisblat D.A."/>
            <person name="Putnam N.H."/>
            <person name="Rokhsar D.S."/>
        </authorList>
    </citation>
    <scope>NUCLEOTIDE SEQUENCE</scope>
</reference>
<dbReference type="PANTHER" id="PTHR46513:SF13">
    <property type="entry name" value="EGF-LIKE DOMAIN-CONTAINING PROTEIN"/>
    <property type="match status" value="1"/>
</dbReference>